<name>A0A176VGZ8_MARPO</name>
<dbReference type="Proteomes" id="UP000077202">
    <property type="component" value="Unassembled WGS sequence"/>
</dbReference>
<reference evidence="2" key="1">
    <citation type="submission" date="2016-03" db="EMBL/GenBank/DDBJ databases">
        <title>Mechanisms controlling the formation of the plant cell surface in tip-growing cells are functionally conserved among land plants.</title>
        <authorList>
            <person name="Honkanen S."/>
            <person name="Jones V.A."/>
            <person name="Morieri G."/>
            <person name="Champion C."/>
            <person name="Hetherington A.J."/>
            <person name="Kelly S."/>
            <person name="Saint-Marcoux D."/>
            <person name="Proust H."/>
            <person name="Prescott H."/>
            <person name="Dolan L."/>
        </authorList>
    </citation>
    <scope>NUCLEOTIDE SEQUENCE [LARGE SCALE GENOMIC DNA]</scope>
    <source>
        <tissue evidence="2">Whole gametophyte</tissue>
    </source>
</reference>
<dbReference type="EMBL" id="LVLJ01003665">
    <property type="protein sequence ID" value="OAE20199.1"/>
    <property type="molecule type" value="Genomic_DNA"/>
</dbReference>
<evidence type="ECO:0000313" key="2">
    <source>
        <dbReference type="EMBL" id="OAE20199.1"/>
    </source>
</evidence>
<dbReference type="AlphaFoldDB" id="A0A176VGZ8"/>
<sequence>MCVLERPSTVAAEDPLEEGKEQGDDTEVKTLSRGRQPSRQPIMYTQSEKEYSEVLVELADTAVDPNSVKELIDCVVENVERIIVEQQLMSSDQVQSIWTVVK</sequence>
<evidence type="ECO:0000313" key="3">
    <source>
        <dbReference type="Proteomes" id="UP000077202"/>
    </source>
</evidence>
<gene>
    <name evidence="2" type="ORF">AXG93_2156s1000</name>
</gene>
<feature type="region of interest" description="Disordered" evidence="1">
    <location>
        <begin position="1"/>
        <end position="46"/>
    </location>
</feature>
<evidence type="ECO:0000256" key="1">
    <source>
        <dbReference type="SAM" id="MobiDB-lite"/>
    </source>
</evidence>
<feature type="compositionally biased region" description="Basic and acidic residues" evidence="1">
    <location>
        <begin position="17"/>
        <end position="30"/>
    </location>
</feature>
<keyword evidence="3" id="KW-1185">Reference proteome</keyword>
<accession>A0A176VGZ8</accession>
<comment type="caution">
    <text evidence="2">The sequence shown here is derived from an EMBL/GenBank/DDBJ whole genome shotgun (WGS) entry which is preliminary data.</text>
</comment>
<proteinExistence type="predicted"/>
<organism evidence="2 3">
    <name type="scientific">Marchantia polymorpha subsp. ruderalis</name>
    <dbReference type="NCBI Taxonomy" id="1480154"/>
    <lineage>
        <taxon>Eukaryota</taxon>
        <taxon>Viridiplantae</taxon>
        <taxon>Streptophyta</taxon>
        <taxon>Embryophyta</taxon>
        <taxon>Marchantiophyta</taxon>
        <taxon>Marchantiopsida</taxon>
        <taxon>Marchantiidae</taxon>
        <taxon>Marchantiales</taxon>
        <taxon>Marchantiaceae</taxon>
        <taxon>Marchantia</taxon>
    </lineage>
</organism>
<feature type="compositionally biased region" description="Polar residues" evidence="1">
    <location>
        <begin position="33"/>
        <end position="46"/>
    </location>
</feature>
<protein>
    <submittedName>
        <fullName evidence="2">Uncharacterized protein</fullName>
    </submittedName>
</protein>